<evidence type="ECO:0000313" key="2">
    <source>
        <dbReference type="EMBL" id="MEL0628174.1"/>
    </source>
</evidence>
<dbReference type="SUPFAM" id="SSF75304">
    <property type="entry name" value="Amidase signature (AS) enzymes"/>
    <property type="match status" value="1"/>
</dbReference>
<dbReference type="Proteomes" id="UP001369082">
    <property type="component" value="Unassembled WGS sequence"/>
</dbReference>
<dbReference type="GO" id="GO:0004040">
    <property type="term" value="F:amidase activity"/>
    <property type="evidence" value="ECO:0007669"/>
    <property type="project" value="UniProtKB-EC"/>
</dbReference>
<keyword evidence="2" id="KW-0378">Hydrolase</keyword>
<gene>
    <name evidence="2" type="ORF">V6256_01020</name>
</gene>
<sequence length="398" mass="42817">MNNKIAKDARVYCQQGPQALSATANGELDNLSFVFKDLFDVEGYVTGAGNPAWLTSHSKASKTSPLIETLLANGAECVGRVQTDELAYSLNGQNIHYGTPINPIAPDCLPGGSSSGSAVAVATGDADFSIGTDTGGSVRVPASYCGLYGLRPTLGKLNLEHAFQLSESFDTAGIFSRDLSLLSKVFKVLADNKETGEAVTKLYLDNTLATQISAERLQRLKAACKQANITLVGCDVLGKTEHTLDSLSLLFRTIQGYDIIQGHDQWLKEYLDSLDPSIMLRVDWAREITSQQYLDAKQQQAKFTQQLIDLFNDMQGLWILPTTPSGPPSLTLQGEALANYRSQLMGLTSIAGLAGFPQLHLPIDNLAEGPCGFSLMGVADSELDLFATAFNLLQGDKL</sequence>
<keyword evidence="3" id="KW-1185">Reference proteome</keyword>
<dbReference type="InterPro" id="IPR023631">
    <property type="entry name" value="Amidase_dom"/>
</dbReference>
<dbReference type="PANTHER" id="PTHR46310:SF7">
    <property type="entry name" value="AMIDASE 1"/>
    <property type="match status" value="1"/>
</dbReference>
<dbReference type="InterPro" id="IPR020556">
    <property type="entry name" value="Amidase_CS"/>
</dbReference>
<name>A0ABU9GLM7_9GAMM</name>
<dbReference type="EC" id="3.5.1.4" evidence="2"/>
<protein>
    <submittedName>
        <fullName evidence="2">Amidase</fullName>
        <ecNumber evidence="2">3.5.1.4</ecNumber>
    </submittedName>
</protein>
<organism evidence="2 3">
    <name type="scientific">Psychromonas aquatilis</name>
    <dbReference type="NCBI Taxonomy" id="2005072"/>
    <lineage>
        <taxon>Bacteria</taxon>
        <taxon>Pseudomonadati</taxon>
        <taxon>Pseudomonadota</taxon>
        <taxon>Gammaproteobacteria</taxon>
        <taxon>Alteromonadales</taxon>
        <taxon>Psychromonadaceae</taxon>
        <taxon>Psychromonas</taxon>
    </lineage>
</organism>
<accession>A0ABU9GLM7</accession>
<dbReference type="Gene3D" id="3.90.1300.10">
    <property type="entry name" value="Amidase signature (AS) domain"/>
    <property type="match status" value="1"/>
</dbReference>
<feature type="domain" description="Amidase" evidence="1">
    <location>
        <begin position="22"/>
        <end position="224"/>
    </location>
</feature>
<evidence type="ECO:0000259" key="1">
    <source>
        <dbReference type="Pfam" id="PF01425"/>
    </source>
</evidence>
<dbReference type="PANTHER" id="PTHR46310">
    <property type="entry name" value="AMIDASE 1"/>
    <property type="match status" value="1"/>
</dbReference>
<dbReference type="RefSeq" id="WP_341596124.1">
    <property type="nucleotide sequence ID" value="NZ_JBAKAZ010000003.1"/>
</dbReference>
<dbReference type="NCBIfam" id="NF006169">
    <property type="entry name" value="PRK08310.1"/>
    <property type="match status" value="1"/>
</dbReference>
<dbReference type="PROSITE" id="PS00571">
    <property type="entry name" value="AMIDASES"/>
    <property type="match status" value="1"/>
</dbReference>
<dbReference type="EMBL" id="JBAKAZ010000003">
    <property type="protein sequence ID" value="MEL0628174.1"/>
    <property type="molecule type" value="Genomic_DNA"/>
</dbReference>
<reference evidence="2 3" key="1">
    <citation type="submission" date="2024-02" db="EMBL/GenBank/DDBJ databases">
        <title>Bacteria isolated from the canopy kelp, Nereocystis luetkeana.</title>
        <authorList>
            <person name="Pfister C.A."/>
            <person name="Younker I.T."/>
            <person name="Light S.H."/>
        </authorList>
    </citation>
    <scope>NUCLEOTIDE SEQUENCE [LARGE SCALE GENOMIC DNA]</scope>
    <source>
        <strain evidence="2 3">TI.1.05</strain>
    </source>
</reference>
<proteinExistence type="predicted"/>
<dbReference type="InterPro" id="IPR036928">
    <property type="entry name" value="AS_sf"/>
</dbReference>
<dbReference type="Pfam" id="PF01425">
    <property type="entry name" value="Amidase"/>
    <property type="match status" value="1"/>
</dbReference>
<comment type="caution">
    <text evidence="2">The sequence shown here is derived from an EMBL/GenBank/DDBJ whole genome shotgun (WGS) entry which is preliminary data.</text>
</comment>
<evidence type="ECO:0000313" key="3">
    <source>
        <dbReference type="Proteomes" id="UP001369082"/>
    </source>
</evidence>